<keyword evidence="2" id="KW-1185">Reference proteome</keyword>
<dbReference type="AlphaFoldDB" id="A0A8T3A1C1"/>
<dbReference type="PANTHER" id="PTHR33116:SF78">
    <property type="entry name" value="OS12G0587133 PROTEIN"/>
    <property type="match status" value="1"/>
</dbReference>
<comment type="caution">
    <text evidence="1">The sequence shown here is derived from an EMBL/GenBank/DDBJ whole genome shotgun (WGS) entry which is preliminary data.</text>
</comment>
<dbReference type="SMR" id="A0A8T3A1C1"/>
<evidence type="ECO:0000313" key="2">
    <source>
        <dbReference type="Proteomes" id="UP000829196"/>
    </source>
</evidence>
<accession>A0A8T3A1C1</accession>
<protein>
    <submittedName>
        <fullName evidence="1">Uncharacterized protein</fullName>
    </submittedName>
</protein>
<dbReference type="PANTHER" id="PTHR33116">
    <property type="entry name" value="REVERSE TRANSCRIPTASE ZINC-BINDING DOMAIN-CONTAINING PROTEIN-RELATED-RELATED"/>
    <property type="match status" value="1"/>
</dbReference>
<dbReference type="Proteomes" id="UP000829196">
    <property type="component" value="Unassembled WGS sequence"/>
</dbReference>
<proteinExistence type="predicted"/>
<reference evidence="1" key="1">
    <citation type="journal article" date="2022" name="Front. Genet.">
        <title>Chromosome-Scale Assembly of the Dendrobium nobile Genome Provides Insights Into the Molecular Mechanism of the Biosynthesis of the Medicinal Active Ingredient of Dendrobium.</title>
        <authorList>
            <person name="Xu Q."/>
            <person name="Niu S.-C."/>
            <person name="Li K.-L."/>
            <person name="Zheng P.-J."/>
            <person name="Zhang X.-J."/>
            <person name="Jia Y."/>
            <person name="Liu Y."/>
            <person name="Niu Y.-X."/>
            <person name="Yu L.-H."/>
            <person name="Chen D.-F."/>
            <person name="Zhang G.-Q."/>
        </authorList>
    </citation>
    <scope>NUCLEOTIDE SEQUENCE</scope>
    <source>
        <tissue evidence="1">Leaf</tissue>
    </source>
</reference>
<gene>
    <name evidence="1" type="ORF">KFK09_028339</name>
</gene>
<name>A0A8T3A1C1_DENNO</name>
<organism evidence="1 2">
    <name type="scientific">Dendrobium nobile</name>
    <name type="common">Orchid</name>
    <dbReference type="NCBI Taxonomy" id="94219"/>
    <lineage>
        <taxon>Eukaryota</taxon>
        <taxon>Viridiplantae</taxon>
        <taxon>Streptophyta</taxon>
        <taxon>Embryophyta</taxon>
        <taxon>Tracheophyta</taxon>
        <taxon>Spermatophyta</taxon>
        <taxon>Magnoliopsida</taxon>
        <taxon>Liliopsida</taxon>
        <taxon>Asparagales</taxon>
        <taxon>Orchidaceae</taxon>
        <taxon>Epidendroideae</taxon>
        <taxon>Malaxideae</taxon>
        <taxon>Dendrobiinae</taxon>
        <taxon>Dendrobium</taxon>
    </lineage>
</organism>
<dbReference type="OrthoDB" id="1302534at2759"/>
<sequence>MKCGPTPKKGVVFFQQPTCGLLCHLQMIRPQVLSSISKVYFSPKNQCYQCGYGFMHKHLPLKYLGTPLVKGKKRSHLFVDIFFNIQKKLTTWAFNFLSFSGRFMLIKSVLSSISIYLF</sequence>
<dbReference type="EMBL" id="JAGYWB010000019">
    <property type="protein sequence ID" value="KAI0488505.1"/>
    <property type="molecule type" value="Genomic_DNA"/>
</dbReference>
<evidence type="ECO:0000313" key="1">
    <source>
        <dbReference type="EMBL" id="KAI0488505.1"/>
    </source>
</evidence>